<dbReference type="PANTHER" id="PTHR45527:SF1">
    <property type="entry name" value="FATTY ACID SYNTHASE"/>
    <property type="match status" value="1"/>
</dbReference>
<protein>
    <submittedName>
        <fullName evidence="6">Amino acid adenylation domain-containing protein</fullName>
    </submittedName>
</protein>
<dbReference type="Gene3D" id="2.30.38.10">
    <property type="entry name" value="Luciferase, Domain 3"/>
    <property type="match status" value="2"/>
</dbReference>
<comment type="cofactor">
    <cofactor evidence="1">
        <name>pantetheine 4'-phosphate</name>
        <dbReference type="ChEBI" id="CHEBI:47942"/>
    </cofactor>
</comment>
<dbReference type="InterPro" id="IPR006162">
    <property type="entry name" value="Ppantetheine_attach_site"/>
</dbReference>
<dbReference type="InterPro" id="IPR023213">
    <property type="entry name" value="CAT-like_dom_sf"/>
</dbReference>
<dbReference type="Pfam" id="PF13193">
    <property type="entry name" value="AMP-binding_C"/>
    <property type="match status" value="2"/>
</dbReference>
<dbReference type="InterPro" id="IPR000873">
    <property type="entry name" value="AMP-dep_synth/lig_dom"/>
</dbReference>
<dbReference type="InterPro" id="IPR020806">
    <property type="entry name" value="PKS_PP-bd"/>
</dbReference>
<evidence type="ECO:0000256" key="1">
    <source>
        <dbReference type="ARBA" id="ARBA00001957"/>
    </source>
</evidence>
<dbReference type="EMBL" id="VJZE01000102">
    <property type="protein sequence ID" value="MPY41544.1"/>
    <property type="molecule type" value="Genomic_DNA"/>
</dbReference>
<dbReference type="CDD" id="cd05930">
    <property type="entry name" value="A_NRPS"/>
    <property type="match status" value="1"/>
</dbReference>
<evidence type="ECO:0000259" key="5">
    <source>
        <dbReference type="PROSITE" id="PS50075"/>
    </source>
</evidence>
<evidence type="ECO:0000313" key="7">
    <source>
        <dbReference type="Proteomes" id="UP000326979"/>
    </source>
</evidence>
<dbReference type="InterPro" id="IPR025110">
    <property type="entry name" value="AMP-bd_C"/>
</dbReference>
<dbReference type="Pfam" id="PF00501">
    <property type="entry name" value="AMP-binding"/>
    <property type="match status" value="1"/>
</dbReference>
<reference evidence="6 7" key="1">
    <citation type="submission" date="2019-07" db="EMBL/GenBank/DDBJ databases">
        <title>New species of Amycolatopsis and Streptomyces.</title>
        <authorList>
            <person name="Duangmal K."/>
            <person name="Teo W.F.A."/>
            <person name="Lipun K."/>
        </authorList>
    </citation>
    <scope>NUCLEOTIDE SEQUENCE [LARGE SCALE GENOMIC DNA]</scope>
    <source>
        <strain evidence="6 7">TISTR 2346</strain>
    </source>
</reference>
<name>A0A5N8W5F1_9ACTN</name>
<dbReference type="CDD" id="cd19531">
    <property type="entry name" value="LCL_NRPS-like"/>
    <property type="match status" value="1"/>
</dbReference>
<dbReference type="FunFam" id="2.30.38.10:FF:000001">
    <property type="entry name" value="Non-ribosomal peptide synthetase PvdI"/>
    <property type="match status" value="1"/>
</dbReference>
<comment type="similarity">
    <text evidence="2">Belongs to the ATP-dependent AMP-binding enzyme family.</text>
</comment>
<dbReference type="Pfam" id="PF00550">
    <property type="entry name" value="PP-binding"/>
    <property type="match status" value="2"/>
</dbReference>
<dbReference type="Gene3D" id="3.40.50.980">
    <property type="match status" value="2"/>
</dbReference>
<dbReference type="GO" id="GO:0009239">
    <property type="term" value="P:enterobactin biosynthetic process"/>
    <property type="evidence" value="ECO:0007669"/>
    <property type="project" value="TreeGrafter"/>
</dbReference>
<dbReference type="SMART" id="SM00823">
    <property type="entry name" value="PKS_PP"/>
    <property type="match status" value="2"/>
</dbReference>
<accession>A0A5N8W5F1</accession>
<dbReference type="GO" id="GO:0047527">
    <property type="term" value="F:2,3-dihydroxybenzoate-serine ligase activity"/>
    <property type="evidence" value="ECO:0007669"/>
    <property type="project" value="TreeGrafter"/>
</dbReference>
<organism evidence="6 7">
    <name type="scientific">Streptomyces phyllanthi</name>
    <dbReference type="NCBI Taxonomy" id="1803180"/>
    <lineage>
        <taxon>Bacteria</taxon>
        <taxon>Bacillati</taxon>
        <taxon>Actinomycetota</taxon>
        <taxon>Actinomycetes</taxon>
        <taxon>Kitasatosporales</taxon>
        <taxon>Streptomycetaceae</taxon>
        <taxon>Streptomyces</taxon>
    </lineage>
</organism>
<evidence type="ECO:0000256" key="3">
    <source>
        <dbReference type="ARBA" id="ARBA00022450"/>
    </source>
</evidence>
<dbReference type="Gene3D" id="3.30.559.10">
    <property type="entry name" value="Chloramphenicol acetyltransferase-like domain"/>
    <property type="match status" value="1"/>
</dbReference>
<proteinExistence type="inferred from homology"/>
<dbReference type="SUPFAM" id="SSF52777">
    <property type="entry name" value="CoA-dependent acyltransferases"/>
    <property type="match status" value="2"/>
</dbReference>
<evidence type="ECO:0000313" key="6">
    <source>
        <dbReference type="EMBL" id="MPY41544.1"/>
    </source>
</evidence>
<dbReference type="PROSITE" id="PS00012">
    <property type="entry name" value="PHOSPHOPANTETHEINE"/>
    <property type="match status" value="2"/>
</dbReference>
<dbReference type="InterPro" id="IPR036736">
    <property type="entry name" value="ACP-like_sf"/>
</dbReference>
<dbReference type="GO" id="GO:0072330">
    <property type="term" value="P:monocarboxylic acid biosynthetic process"/>
    <property type="evidence" value="ECO:0007669"/>
    <property type="project" value="UniProtKB-ARBA"/>
</dbReference>
<dbReference type="FunFam" id="1.10.1200.10:FF:000016">
    <property type="entry name" value="Non-ribosomal peptide synthase"/>
    <property type="match status" value="1"/>
</dbReference>
<feature type="domain" description="Carrier" evidence="5">
    <location>
        <begin position="166"/>
        <end position="241"/>
    </location>
</feature>
<evidence type="ECO:0000256" key="2">
    <source>
        <dbReference type="ARBA" id="ARBA00006432"/>
    </source>
</evidence>
<dbReference type="InterPro" id="IPR001242">
    <property type="entry name" value="Condensation_dom"/>
</dbReference>
<dbReference type="Gene3D" id="3.30.300.30">
    <property type="match status" value="2"/>
</dbReference>
<dbReference type="Pfam" id="PF00668">
    <property type="entry name" value="Condensation"/>
    <property type="match status" value="1"/>
</dbReference>
<dbReference type="InterPro" id="IPR009081">
    <property type="entry name" value="PP-bd_ACP"/>
</dbReference>
<dbReference type="Gene3D" id="1.10.1200.10">
    <property type="entry name" value="ACP-like"/>
    <property type="match status" value="2"/>
</dbReference>
<comment type="caution">
    <text evidence="6">The sequence shown here is derived from an EMBL/GenBank/DDBJ whole genome shotgun (WGS) entry which is preliminary data.</text>
</comment>
<dbReference type="GO" id="GO:0009366">
    <property type="term" value="C:enterobactin synthetase complex"/>
    <property type="evidence" value="ECO:0007669"/>
    <property type="project" value="TreeGrafter"/>
</dbReference>
<keyword evidence="3" id="KW-0596">Phosphopantetheine</keyword>
<dbReference type="InterPro" id="IPR045851">
    <property type="entry name" value="AMP-bd_C_sf"/>
</dbReference>
<dbReference type="FunFam" id="3.40.50.12780:FF:000012">
    <property type="entry name" value="Non-ribosomal peptide synthetase"/>
    <property type="match status" value="1"/>
</dbReference>
<keyword evidence="4" id="KW-0597">Phosphoprotein</keyword>
<dbReference type="GO" id="GO:0043041">
    <property type="term" value="P:amino acid activation for nonribosomal peptide biosynthetic process"/>
    <property type="evidence" value="ECO:0007669"/>
    <property type="project" value="TreeGrafter"/>
</dbReference>
<dbReference type="GO" id="GO:0008610">
    <property type="term" value="P:lipid biosynthetic process"/>
    <property type="evidence" value="ECO:0007669"/>
    <property type="project" value="UniProtKB-ARBA"/>
</dbReference>
<evidence type="ECO:0000256" key="4">
    <source>
        <dbReference type="ARBA" id="ARBA00022553"/>
    </source>
</evidence>
<dbReference type="FunFam" id="1.10.1200.10:FF:000005">
    <property type="entry name" value="Nonribosomal peptide synthetase 1"/>
    <property type="match status" value="1"/>
</dbReference>
<dbReference type="NCBIfam" id="TIGR01733">
    <property type="entry name" value="AA-adenyl-dom"/>
    <property type="match status" value="1"/>
</dbReference>
<dbReference type="SUPFAM" id="SSF56801">
    <property type="entry name" value="Acetyl-CoA synthetase-like"/>
    <property type="match status" value="2"/>
</dbReference>
<dbReference type="PANTHER" id="PTHR45527">
    <property type="entry name" value="NONRIBOSOMAL PEPTIDE SYNTHETASE"/>
    <property type="match status" value="1"/>
</dbReference>
<dbReference type="PROSITE" id="PS00455">
    <property type="entry name" value="AMP_BINDING"/>
    <property type="match status" value="1"/>
</dbReference>
<dbReference type="PROSITE" id="PS50075">
    <property type="entry name" value="CARRIER"/>
    <property type="match status" value="2"/>
</dbReference>
<dbReference type="GO" id="GO:0031177">
    <property type="term" value="F:phosphopantetheine binding"/>
    <property type="evidence" value="ECO:0007669"/>
    <property type="project" value="InterPro"/>
</dbReference>
<dbReference type="FunFam" id="3.40.50.980:FF:000001">
    <property type="entry name" value="Non-ribosomal peptide synthetase"/>
    <property type="match status" value="1"/>
</dbReference>
<sequence length="1327" mass="141684">MPSSRRFCSGAGRAALTGERFVADPFAGGGSRMYRTGDRVRWLPDGRLEFLGRADGQVKVRGYRIEPGEVEAVLAAHPGVRSVVVTAWGEGSSARLAAYLVPVDPAEGIPAADELCAFAARRLPEYMIPAAFTELATLPLTPAGKVNHAALPAPDESRLDVGHYVPPATAAEELLAAIWAEVLHVDRVGAEDDFFELGGHSLLAVQVTFRVRDVFGIEIPFSAPFDRPTLRGLAALLEGPRTEPALPPVTPVSRDQPLPLSFGQQRLWFIDQLEPGSAEFVMPTRVRFASDVDVAALGAALDTITARHEILRTRLVTGPDGVPHQVIDPPGTVPLPVVDLSAQPDPARTAQRLVDQDTRVPIDLAAGPMLRAVLYRLGETEHMLALTMHHVTFDEWSDQVFRRELSALYEAYRAGEPNPLPPLAVQYADFAVWQRSWLSGEVLDGQLAYWREQLAGVPVLDLPTDRPRPPVPSRAGAVVGFRVPAAVAEGLRTVAGENDASMFMTLLAAYTVVLSRYSGQDDIAVGTPVATRNRAETEDLIGFFVNSLVLRTDLSGDPVFTELLARVRDMSLAAYANQDLPFEQLVDALVTDREEARTPLFQVIFNYTPGEGRPTVQAVPGGGTEAAPEDLDIEVDTRFDVRLAISDDPKGGLSGGIHYNAELFDPATVRRMAGHLQTVLSAVAADASRPLSRLPLLTEAERTRLVHDWNDTAVAWPDADGVHELTAAASEATPDAIAVVSGGRCLSYAALMTRAGRLAAHLRGMGVGPDTVVGLCLPRGADLITAVLAVWQAGGAYLPLDPDYPPERLAFMLADSRAAVLVGMADVVEDLPLRRVRVVALDDPAVQRALAASPVPETAAAAQPGRLAYVIYTSGSTGTPKGVMVSHGSLVNYVRWFNERFEITASDRVLVSSSPSFDAFGIELYPGLAAGGALVVAPASGVAADPDGLIATMTAQQVTVLPTVPAMLSLLTGRAALAGCSGIRRVVCGGERLTGQAAAALTRVLPVPLHNVYGPTEATIDVTGHTYEPIGDQVGGVVPIGVPAANTRLYVLARDLSPAPVGVPGELFVGGANLARGYTRAPVLTAERFVADPFGSDGSRLYRTGDRVRWNETGHLEFLGRFDDQVKVRGFRIEPGEIEAALAGHPGVRSAVVAVIGDGATARLAAYLTPAAAGEAIPSVADLREHLRRRVPDFMIPATFTELAELPLTPTGKVDRGVLPDPDQAGPQPVHQYVAPATRTEELLAGFWADVLGRTRIGTRDNFFELGGHSLLATQVVSRIREVFDVELPLTAMFHEPTIAETAATIDRATFAAAGGTEKEEYEEFEL</sequence>
<dbReference type="InterPro" id="IPR010071">
    <property type="entry name" value="AA_adenyl_dom"/>
</dbReference>
<dbReference type="RefSeq" id="WP_152785104.1">
    <property type="nucleotide sequence ID" value="NZ_VJZE01000102.1"/>
</dbReference>
<dbReference type="OrthoDB" id="2472181at2"/>
<dbReference type="Proteomes" id="UP000326979">
    <property type="component" value="Unassembled WGS sequence"/>
</dbReference>
<gene>
    <name evidence="6" type="ORF">FNH04_16975</name>
</gene>
<feature type="domain" description="Carrier" evidence="5">
    <location>
        <begin position="1235"/>
        <end position="1310"/>
    </location>
</feature>
<dbReference type="InterPro" id="IPR020845">
    <property type="entry name" value="AMP-binding_CS"/>
</dbReference>
<dbReference type="SUPFAM" id="SSF47336">
    <property type="entry name" value="ACP-like"/>
    <property type="match status" value="2"/>
</dbReference>
<keyword evidence="7" id="KW-1185">Reference proteome</keyword>
<dbReference type="GO" id="GO:0005829">
    <property type="term" value="C:cytosol"/>
    <property type="evidence" value="ECO:0007669"/>
    <property type="project" value="TreeGrafter"/>
</dbReference>
<dbReference type="Gene3D" id="3.30.559.30">
    <property type="entry name" value="Nonribosomal peptide synthetase, condensation domain"/>
    <property type="match status" value="1"/>
</dbReference>